<evidence type="ECO:0000313" key="2">
    <source>
        <dbReference type="Proteomes" id="UP000033400"/>
    </source>
</evidence>
<dbReference type="Proteomes" id="UP000033400">
    <property type="component" value="Unassembled WGS sequence"/>
</dbReference>
<gene>
    <name evidence="1" type="ORF">VD17_05530</name>
</gene>
<proteinExistence type="predicted"/>
<comment type="caution">
    <text evidence="1">The sequence shown here is derived from an EMBL/GenBank/DDBJ whole genome shotgun (WGS) entry which is preliminary data.</text>
</comment>
<protein>
    <submittedName>
        <fullName evidence="1">Uncharacterized protein</fullName>
    </submittedName>
</protein>
<dbReference type="OrthoDB" id="6925137at2"/>
<reference evidence="1 2" key="1">
    <citation type="submission" date="2015-03" db="EMBL/GenBank/DDBJ databases">
        <title>Comparative genomics of Pseudomonas insights into diversity of traits involved in vanlence and defense.</title>
        <authorList>
            <person name="Qin Y."/>
        </authorList>
    </citation>
    <scope>NUCLEOTIDE SEQUENCE [LARGE SCALE GENOMIC DNA]</scope>
    <source>
        <strain evidence="1 2">H24</strain>
    </source>
</reference>
<dbReference type="EMBL" id="LACH01000008">
    <property type="protein sequence ID" value="KJZ66832.1"/>
    <property type="molecule type" value="Genomic_DNA"/>
</dbReference>
<name>A0A0F4VFP7_PSEFL</name>
<sequence>MISRFVVVPAIPTETGSMRNGSRFYCQTAPIGFNLYDNEEKLRLKTTYQTREEAEGECQQLNLERLQSILSERESVTAL</sequence>
<evidence type="ECO:0000313" key="1">
    <source>
        <dbReference type="EMBL" id="KJZ66832.1"/>
    </source>
</evidence>
<organism evidence="1 2">
    <name type="scientific">Pseudomonas fluorescens</name>
    <dbReference type="NCBI Taxonomy" id="294"/>
    <lineage>
        <taxon>Bacteria</taxon>
        <taxon>Pseudomonadati</taxon>
        <taxon>Pseudomonadota</taxon>
        <taxon>Gammaproteobacteria</taxon>
        <taxon>Pseudomonadales</taxon>
        <taxon>Pseudomonadaceae</taxon>
        <taxon>Pseudomonas</taxon>
    </lineage>
</organism>
<dbReference type="PATRIC" id="fig|294.133.peg.6010"/>
<accession>A0A0F4VFP7</accession>
<dbReference type="AlphaFoldDB" id="A0A0F4VFP7"/>